<organism evidence="1 2">
    <name type="scientific">Nephila pilipes</name>
    <name type="common">Giant wood spider</name>
    <name type="synonym">Nephila maculata</name>
    <dbReference type="NCBI Taxonomy" id="299642"/>
    <lineage>
        <taxon>Eukaryota</taxon>
        <taxon>Metazoa</taxon>
        <taxon>Ecdysozoa</taxon>
        <taxon>Arthropoda</taxon>
        <taxon>Chelicerata</taxon>
        <taxon>Arachnida</taxon>
        <taxon>Araneae</taxon>
        <taxon>Araneomorphae</taxon>
        <taxon>Entelegynae</taxon>
        <taxon>Araneoidea</taxon>
        <taxon>Nephilidae</taxon>
        <taxon>Nephila</taxon>
    </lineage>
</organism>
<sequence length="94" mass="10893">MVRWGLVSGTWKGDGRLGLSCTWLQGRTRTSASSNFLGGKKKKLELVQQSNLAADVFEVVRNPISEEKENNLGQRYFMRDFRSIKRVRYLIKHF</sequence>
<gene>
    <name evidence="1" type="ORF">NPIL_336821</name>
</gene>
<dbReference type="EMBL" id="BMAW01092195">
    <property type="protein sequence ID" value="GFS53633.1"/>
    <property type="molecule type" value="Genomic_DNA"/>
</dbReference>
<keyword evidence="2" id="KW-1185">Reference proteome</keyword>
<comment type="caution">
    <text evidence="1">The sequence shown here is derived from an EMBL/GenBank/DDBJ whole genome shotgun (WGS) entry which is preliminary data.</text>
</comment>
<name>A0A8X6MGA8_NEPPI</name>
<dbReference type="Proteomes" id="UP000887013">
    <property type="component" value="Unassembled WGS sequence"/>
</dbReference>
<reference evidence="1" key="1">
    <citation type="submission" date="2020-08" db="EMBL/GenBank/DDBJ databases">
        <title>Multicomponent nature underlies the extraordinary mechanical properties of spider dragline silk.</title>
        <authorList>
            <person name="Kono N."/>
            <person name="Nakamura H."/>
            <person name="Mori M."/>
            <person name="Yoshida Y."/>
            <person name="Ohtoshi R."/>
            <person name="Malay A.D."/>
            <person name="Moran D.A.P."/>
            <person name="Tomita M."/>
            <person name="Numata K."/>
            <person name="Arakawa K."/>
        </authorList>
    </citation>
    <scope>NUCLEOTIDE SEQUENCE</scope>
</reference>
<accession>A0A8X6MGA8</accession>
<evidence type="ECO:0000313" key="2">
    <source>
        <dbReference type="Proteomes" id="UP000887013"/>
    </source>
</evidence>
<proteinExistence type="predicted"/>
<evidence type="ECO:0000313" key="1">
    <source>
        <dbReference type="EMBL" id="GFS53633.1"/>
    </source>
</evidence>
<dbReference type="AlphaFoldDB" id="A0A8X6MGA8"/>
<dbReference type="OrthoDB" id="10449560at2759"/>
<protein>
    <submittedName>
        <fullName evidence="1">Uncharacterized protein</fullName>
    </submittedName>
</protein>